<sequence>MRVSQAVSMAAIMIGGAMGMAHAQEVKIFCGDTGIGCAQLQPVTDKFNAENSGMKVTLELVNYATVLDSLPVQLESGEGPDGGMITDLGGLSRFYVDLTPYVDVDLFNHEFPQTLQWLRGSDPTGSAINGMPASLTVNGAYVNLTLFEQAGVPVPGEGATWEEWAEATRKVAEATGTDFAMEMDRSGHRFASLAISYGARLVDDEGRPVVDEGLRNAITQFVEWHKSGVMPMDLWGAVGGTTHRELFSDFLNGNVVLYFGGSWTLSRMDSEVGDLFDWSVVPTPCGPSSCTAMPGGPALVAFNSTKHPEVMGKFINYIAQPENYAQIIAAAVEIPAETTVVENGVEYPGVSARTQKALATFSAQVPKMDEAAFNFQGWRFQRAMMNALTTRISQVLNNELTVDAALERIEDDVNLAITAAGTQ</sequence>
<feature type="chain" id="PRO_5045406737" evidence="4">
    <location>
        <begin position="24"/>
        <end position="423"/>
    </location>
</feature>
<evidence type="ECO:0000256" key="1">
    <source>
        <dbReference type="ARBA" id="ARBA00004418"/>
    </source>
</evidence>
<gene>
    <name evidence="5" type="ORF">ON753_02780</name>
</gene>
<name>A0ABT3QWN0_9HYPH</name>
<comment type="similarity">
    <text evidence="2">Belongs to the bacterial solute-binding protein 1 family.</text>
</comment>
<dbReference type="PANTHER" id="PTHR43649:SF12">
    <property type="entry name" value="DIACETYLCHITOBIOSE BINDING PROTEIN DASA"/>
    <property type="match status" value="1"/>
</dbReference>
<reference evidence="5 6" key="1">
    <citation type="journal article" date="2016" name="Int. J. Syst. Evol. Microbiol.">
        <title>Labrenzia salina sp. nov., isolated from the rhizosphere of the halophyte Arthrocnemum macrostachyum.</title>
        <authorList>
            <person name="Camacho M."/>
            <person name="Redondo-Gomez S."/>
            <person name="Rodriguez-Llorente I."/>
            <person name="Rohde M."/>
            <person name="Sproer C."/>
            <person name="Schumann P."/>
            <person name="Klenk H.P."/>
            <person name="Montero-Calasanz M.D.C."/>
        </authorList>
    </citation>
    <scope>NUCLEOTIDE SEQUENCE [LARGE SCALE GENOMIC DNA]</scope>
    <source>
        <strain evidence="5 6">DSM 29163</strain>
    </source>
</reference>
<accession>A0ABT3QWN0</accession>
<comment type="subcellular location">
    <subcellularLocation>
        <location evidence="1">Periplasm</location>
    </subcellularLocation>
</comment>
<organism evidence="5 6">
    <name type="scientific">Roseibium salinum</name>
    <dbReference type="NCBI Taxonomy" id="1604349"/>
    <lineage>
        <taxon>Bacteria</taxon>
        <taxon>Pseudomonadati</taxon>
        <taxon>Pseudomonadota</taxon>
        <taxon>Alphaproteobacteria</taxon>
        <taxon>Hyphomicrobiales</taxon>
        <taxon>Stappiaceae</taxon>
        <taxon>Roseibium</taxon>
    </lineage>
</organism>
<dbReference type="Proteomes" id="UP001300261">
    <property type="component" value="Unassembled WGS sequence"/>
</dbReference>
<feature type="signal peptide" evidence="4">
    <location>
        <begin position="1"/>
        <end position="23"/>
    </location>
</feature>
<evidence type="ECO:0000256" key="3">
    <source>
        <dbReference type="ARBA" id="ARBA00022764"/>
    </source>
</evidence>
<proteinExistence type="inferred from homology"/>
<comment type="caution">
    <text evidence="5">The sequence shown here is derived from an EMBL/GenBank/DDBJ whole genome shotgun (WGS) entry which is preliminary data.</text>
</comment>
<dbReference type="PANTHER" id="PTHR43649">
    <property type="entry name" value="ARABINOSE-BINDING PROTEIN-RELATED"/>
    <property type="match status" value="1"/>
</dbReference>
<protein>
    <submittedName>
        <fullName evidence="5">ABC transporter substrate-binding protein</fullName>
    </submittedName>
</protein>
<keyword evidence="3" id="KW-0574">Periplasm</keyword>
<keyword evidence="6" id="KW-1185">Reference proteome</keyword>
<dbReference type="Pfam" id="PF13416">
    <property type="entry name" value="SBP_bac_8"/>
    <property type="match status" value="1"/>
</dbReference>
<keyword evidence="4" id="KW-0732">Signal</keyword>
<dbReference type="InterPro" id="IPR006059">
    <property type="entry name" value="SBP"/>
</dbReference>
<dbReference type="RefSeq" id="WP_265961034.1">
    <property type="nucleotide sequence ID" value="NZ_JAPEVI010000002.1"/>
</dbReference>
<dbReference type="SUPFAM" id="SSF53850">
    <property type="entry name" value="Periplasmic binding protein-like II"/>
    <property type="match status" value="1"/>
</dbReference>
<dbReference type="Gene3D" id="3.40.190.10">
    <property type="entry name" value="Periplasmic binding protein-like II"/>
    <property type="match status" value="1"/>
</dbReference>
<evidence type="ECO:0000256" key="2">
    <source>
        <dbReference type="ARBA" id="ARBA00008520"/>
    </source>
</evidence>
<evidence type="ECO:0000256" key="4">
    <source>
        <dbReference type="SAM" id="SignalP"/>
    </source>
</evidence>
<dbReference type="EMBL" id="JAPEVI010000002">
    <property type="protein sequence ID" value="MCX2721332.1"/>
    <property type="molecule type" value="Genomic_DNA"/>
</dbReference>
<evidence type="ECO:0000313" key="6">
    <source>
        <dbReference type="Proteomes" id="UP001300261"/>
    </source>
</evidence>
<evidence type="ECO:0000313" key="5">
    <source>
        <dbReference type="EMBL" id="MCX2721332.1"/>
    </source>
</evidence>
<dbReference type="InterPro" id="IPR050490">
    <property type="entry name" value="Bact_solute-bd_prot1"/>
</dbReference>